<dbReference type="HAMAP" id="MF_00684">
    <property type="entry name" value="ac4C_amidohydr"/>
    <property type="match status" value="1"/>
</dbReference>
<keyword evidence="5" id="KW-1185">Reference proteome</keyword>
<reference evidence="4 5" key="1">
    <citation type="submission" date="2013-09" db="EMBL/GenBank/DDBJ databases">
        <title>Whole genome shotgun sequence of Vibrio proteolyticus NBRC 13287.</title>
        <authorList>
            <person name="Isaki S."/>
            <person name="Hosoyama A."/>
            <person name="Numata M."/>
            <person name="Hashimoto M."/>
            <person name="Hosoyama Y."/>
            <person name="Tsuchikane K."/>
            <person name="Noguchi M."/>
            <person name="Hirakata S."/>
            <person name="Ichikawa N."/>
            <person name="Ohji S."/>
            <person name="Yamazoe A."/>
            <person name="Fujita N."/>
        </authorList>
    </citation>
    <scope>NUCLEOTIDE SEQUENCE [LARGE SCALE GENOMIC DNA]</scope>
    <source>
        <strain evidence="4 5">NBRC 13287</strain>
    </source>
</reference>
<dbReference type="STRING" id="1219065.VPR01S_05_02300"/>
<dbReference type="PIRSF" id="PIRSF029143">
    <property type="entry name" value="UCP029143"/>
    <property type="match status" value="1"/>
</dbReference>
<protein>
    <recommendedName>
        <fullName evidence="2">N(4)-acetylcytidine amidohydrolase</fullName>
        <shortName evidence="2">ac4C amidohydrolase</shortName>
        <ecNumber evidence="2">3.5.1.135</ecNumber>
    </recommendedName>
</protein>
<dbReference type="InterPro" id="IPR008314">
    <property type="entry name" value="AC4CH"/>
</dbReference>
<evidence type="ECO:0000313" key="5">
    <source>
        <dbReference type="Proteomes" id="UP000016570"/>
    </source>
</evidence>
<comment type="catalytic activity">
    <reaction evidence="2">
        <text>N(4)-acetylcytidine + H2O = cytidine + acetate + H(+)</text>
        <dbReference type="Rhea" id="RHEA:62932"/>
        <dbReference type="ChEBI" id="CHEBI:15377"/>
        <dbReference type="ChEBI" id="CHEBI:15378"/>
        <dbReference type="ChEBI" id="CHEBI:17562"/>
        <dbReference type="ChEBI" id="CHEBI:30089"/>
        <dbReference type="ChEBI" id="CHEBI:70989"/>
        <dbReference type="EC" id="3.5.1.135"/>
    </reaction>
</comment>
<dbReference type="PANTHER" id="PTHR38088">
    <property type="entry name" value="UCP029143 FAMILY PROTEIN"/>
    <property type="match status" value="1"/>
</dbReference>
<comment type="catalytic activity">
    <reaction evidence="2">
        <text>N(4)-acetyl-2'-deoxycytidine + H2O = 2'-deoxycytidine + acetate + H(+)</text>
        <dbReference type="Rhea" id="RHEA:62936"/>
        <dbReference type="ChEBI" id="CHEBI:15377"/>
        <dbReference type="ChEBI" id="CHEBI:15378"/>
        <dbReference type="ChEBI" id="CHEBI:15698"/>
        <dbReference type="ChEBI" id="CHEBI:30089"/>
        <dbReference type="ChEBI" id="CHEBI:146133"/>
        <dbReference type="EC" id="3.5.1.135"/>
    </reaction>
</comment>
<dbReference type="eggNOG" id="COG3097">
    <property type="taxonomic scope" value="Bacteria"/>
</dbReference>
<dbReference type="Proteomes" id="UP000016570">
    <property type="component" value="Unassembled WGS sequence"/>
</dbReference>
<evidence type="ECO:0000313" key="4">
    <source>
        <dbReference type="EMBL" id="GAD66935.1"/>
    </source>
</evidence>
<dbReference type="PANTHER" id="PTHR38088:SF2">
    <property type="entry name" value="UCP029143 FAMILY PROTEIN"/>
    <property type="match status" value="1"/>
</dbReference>
<evidence type="ECO:0000256" key="2">
    <source>
        <dbReference type="HAMAP-Rule" id="MF_00684"/>
    </source>
</evidence>
<dbReference type="GO" id="GO:0016813">
    <property type="term" value="F:hydrolase activity, acting on carbon-nitrogen (but not peptide) bonds, in linear amidines"/>
    <property type="evidence" value="ECO:0007669"/>
    <property type="project" value="UniProtKB-UniRule"/>
</dbReference>
<dbReference type="SMART" id="SM01022">
    <property type="entry name" value="ASCH"/>
    <property type="match status" value="1"/>
</dbReference>
<evidence type="ECO:0000259" key="3">
    <source>
        <dbReference type="SMART" id="SM01022"/>
    </source>
</evidence>
<dbReference type="InterPro" id="IPR007374">
    <property type="entry name" value="ASCH_domain"/>
</dbReference>
<dbReference type="EC" id="3.5.1.135" evidence="2"/>
<name>U2ZZT5_VIBPR</name>
<comment type="similarity">
    <text evidence="2">Belongs to the N(4)-acetylcytidine amidohydrolase family.</text>
</comment>
<dbReference type="CDD" id="cd06552">
    <property type="entry name" value="ASCH_yqfb_like"/>
    <property type="match status" value="1"/>
</dbReference>
<comment type="catalytic activity">
    <reaction evidence="2">
        <text>N(4)-acetylcytosine + H2O = cytosine + acetate + H(+)</text>
        <dbReference type="Rhea" id="RHEA:62940"/>
        <dbReference type="ChEBI" id="CHEBI:15377"/>
        <dbReference type="ChEBI" id="CHEBI:15378"/>
        <dbReference type="ChEBI" id="CHEBI:16040"/>
        <dbReference type="ChEBI" id="CHEBI:30089"/>
        <dbReference type="ChEBI" id="CHEBI:146134"/>
        <dbReference type="EC" id="3.5.1.135"/>
    </reaction>
</comment>
<dbReference type="AlphaFoldDB" id="U2ZZT5"/>
<gene>
    <name evidence="4" type="ORF">VPR01S_05_02300</name>
</gene>
<dbReference type="InterPro" id="IPR015947">
    <property type="entry name" value="PUA-like_sf"/>
</dbReference>
<dbReference type="Pfam" id="PF04266">
    <property type="entry name" value="ASCH"/>
    <property type="match status" value="1"/>
</dbReference>
<evidence type="ECO:0000256" key="1">
    <source>
        <dbReference type="ARBA" id="ARBA00022801"/>
    </source>
</evidence>
<dbReference type="Gene3D" id="2.30.130.30">
    <property type="entry name" value="Hypothetical protein"/>
    <property type="match status" value="1"/>
</dbReference>
<comment type="caution">
    <text evidence="4">The sequence shown here is derived from an EMBL/GenBank/DDBJ whole genome shotgun (WGS) entry which is preliminary data.</text>
</comment>
<feature type="active site" description="Nucleophile" evidence="2">
    <location>
        <position position="28"/>
    </location>
</feature>
<comment type="function">
    <text evidence="2">Catalyzes the hydrolysis of N(4)-acetylcytidine (ac4C).</text>
</comment>
<accession>U2ZZT5</accession>
<dbReference type="EMBL" id="BATJ01000005">
    <property type="protein sequence ID" value="GAD66935.1"/>
    <property type="molecule type" value="Genomic_DNA"/>
</dbReference>
<dbReference type="RefSeq" id="WP_021704913.1">
    <property type="nucleotide sequence ID" value="NZ_BATJ01000005.1"/>
</dbReference>
<dbReference type="GO" id="GO:0005829">
    <property type="term" value="C:cytosol"/>
    <property type="evidence" value="ECO:0007669"/>
    <property type="project" value="TreeGrafter"/>
</dbReference>
<keyword evidence="1 2" id="KW-0378">Hydrolase</keyword>
<organism evidence="4 5">
    <name type="scientific">Vibrio proteolyticus NBRC 13287</name>
    <dbReference type="NCBI Taxonomy" id="1219065"/>
    <lineage>
        <taxon>Bacteria</taxon>
        <taxon>Pseudomonadati</taxon>
        <taxon>Pseudomonadota</taxon>
        <taxon>Gammaproteobacteria</taxon>
        <taxon>Vibrionales</taxon>
        <taxon>Vibrionaceae</taxon>
        <taxon>Vibrio</taxon>
    </lineage>
</organism>
<feature type="active site" description="Proton donor" evidence="2">
    <location>
        <position position="78"/>
    </location>
</feature>
<dbReference type="NCBIfam" id="NF003443">
    <property type="entry name" value="PRK04980.1"/>
    <property type="match status" value="1"/>
</dbReference>
<dbReference type="SUPFAM" id="SSF88697">
    <property type="entry name" value="PUA domain-like"/>
    <property type="match status" value="1"/>
</dbReference>
<proteinExistence type="inferred from homology"/>
<feature type="domain" description="ASCH" evidence="3">
    <location>
        <begin position="10"/>
        <end position="107"/>
    </location>
</feature>
<feature type="active site" description="Proton acceptor" evidence="2">
    <location>
        <position position="25"/>
    </location>
</feature>
<sequence>MNVQKIPTKITFFEWLEPSIVSGNKTITIRDKSEMGYVPGTEVDVHTLETDRKFARIEIVSVEPLWFDDINEFHAQQEYMELDKLKALIKEIYPDEMQFYVITYRLV</sequence>